<dbReference type="AlphaFoldDB" id="A0A0E9RD82"/>
<reference evidence="1" key="1">
    <citation type="submission" date="2014-11" db="EMBL/GenBank/DDBJ databases">
        <authorList>
            <person name="Amaro Gonzalez C."/>
        </authorList>
    </citation>
    <scope>NUCLEOTIDE SEQUENCE</scope>
</reference>
<evidence type="ECO:0000313" key="1">
    <source>
        <dbReference type="EMBL" id="JAH27059.1"/>
    </source>
</evidence>
<proteinExistence type="predicted"/>
<reference evidence="1" key="2">
    <citation type="journal article" date="2015" name="Fish Shellfish Immunol.">
        <title>Early steps in the European eel (Anguilla anguilla)-Vibrio vulnificus interaction in the gills: Role of the RtxA13 toxin.</title>
        <authorList>
            <person name="Callol A."/>
            <person name="Pajuelo D."/>
            <person name="Ebbesson L."/>
            <person name="Teles M."/>
            <person name="MacKenzie S."/>
            <person name="Amaro C."/>
        </authorList>
    </citation>
    <scope>NUCLEOTIDE SEQUENCE</scope>
</reference>
<dbReference type="EMBL" id="GBXM01076886">
    <property type="protein sequence ID" value="JAH31691.1"/>
    <property type="molecule type" value="Transcribed_RNA"/>
</dbReference>
<name>A0A0E9RD82_ANGAN</name>
<accession>A0A0E9RD82</accession>
<sequence>MKVIEMVAINTWSLRMRNEPIDEVMGNSEQLARVSPSETQEDTLSVALIGRCQVTLLLPIIPLLQWE</sequence>
<organism evidence="1">
    <name type="scientific">Anguilla anguilla</name>
    <name type="common">European freshwater eel</name>
    <name type="synonym">Muraena anguilla</name>
    <dbReference type="NCBI Taxonomy" id="7936"/>
    <lineage>
        <taxon>Eukaryota</taxon>
        <taxon>Metazoa</taxon>
        <taxon>Chordata</taxon>
        <taxon>Craniata</taxon>
        <taxon>Vertebrata</taxon>
        <taxon>Euteleostomi</taxon>
        <taxon>Actinopterygii</taxon>
        <taxon>Neopterygii</taxon>
        <taxon>Teleostei</taxon>
        <taxon>Anguilliformes</taxon>
        <taxon>Anguillidae</taxon>
        <taxon>Anguilla</taxon>
    </lineage>
</organism>
<dbReference type="EMBL" id="GBXM01081518">
    <property type="protein sequence ID" value="JAH27059.1"/>
    <property type="molecule type" value="Transcribed_RNA"/>
</dbReference>
<protein>
    <submittedName>
        <fullName evidence="1">Uncharacterized protein</fullName>
    </submittedName>
</protein>